<proteinExistence type="predicted"/>
<protein>
    <submittedName>
        <fullName evidence="1">Uncharacterized protein</fullName>
    </submittedName>
</protein>
<sequence>MKCLHQALAIDILSYVLCSPDVKSFQVSLLNIFLTDTGQILCMPDVTTVDFEIPPLTAHGPSPALDSVLLDICDYFYYIDFVHKRSSVPLTGMCTFQRIRTVLEDNGESDIFRQKLELINHPLAFTVSLSPIHTAFSSPSKY</sequence>
<reference evidence="1" key="1">
    <citation type="submission" date="2024-06" db="EMBL/GenBank/DDBJ databases">
        <authorList>
            <person name="Liu X."/>
            <person name="Lenzi L."/>
            <person name="Haldenby T S."/>
            <person name="Uol C."/>
        </authorList>
    </citation>
    <scope>NUCLEOTIDE SEQUENCE</scope>
</reference>
<name>A0AAV2TNA9_CALDB</name>
<evidence type="ECO:0000313" key="2">
    <source>
        <dbReference type="Proteomes" id="UP001497525"/>
    </source>
</evidence>
<dbReference type="EMBL" id="CAXLJL010000489">
    <property type="protein sequence ID" value="CAL5138351.1"/>
    <property type="molecule type" value="Genomic_DNA"/>
</dbReference>
<evidence type="ECO:0000313" key="1">
    <source>
        <dbReference type="EMBL" id="CAL5138351.1"/>
    </source>
</evidence>
<organism evidence="1 2">
    <name type="scientific">Calicophoron daubneyi</name>
    <name type="common">Rumen fluke</name>
    <name type="synonym">Paramphistomum daubneyi</name>
    <dbReference type="NCBI Taxonomy" id="300641"/>
    <lineage>
        <taxon>Eukaryota</taxon>
        <taxon>Metazoa</taxon>
        <taxon>Spiralia</taxon>
        <taxon>Lophotrochozoa</taxon>
        <taxon>Platyhelminthes</taxon>
        <taxon>Trematoda</taxon>
        <taxon>Digenea</taxon>
        <taxon>Plagiorchiida</taxon>
        <taxon>Pronocephalata</taxon>
        <taxon>Paramphistomoidea</taxon>
        <taxon>Paramphistomidae</taxon>
        <taxon>Calicophoron</taxon>
    </lineage>
</organism>
<dbReference type="AlphaFoldDB" id="A0AAV2TNA9"/>
<dbReference type="Proteomes" id="UP001497525">
    <property type="component" value="Unassembled WGS sequence"/>
</dbReference>
<accession>A0AAV2TNA9</accession>
<gene>
    <name evidence="1" type="ORF">CDAUBV1_LOCUS12943</name>
</gene>
<comment type="caution">
    <text evidence="1">The sequence shown here is derived from an EMBL/GenBank/DDBJ whole genome shotgun (WGS) entry which is preliminary data.</text>
</comment>